<evidence type="ECO:0000313" key="8">
    <source>
        <dbReference type="Proteomes" id="UP000473574"/>
    </source>
</evidence>
<keyword evidence="4" id="KW-0843">Virulence</keyword>
<sequence length="2582" mass="294685">MLSSSSASSSRTDYTASAPAVSLPKGGGAIQGIGEKFSVNPVTGTGSLSVPIAVSPGRGFAPELAVSYDSGAGNGPFGMGWAMGVPSIRRKTQKGLPRYLVDSDEFLLSGAEDLVPVWQKPEIGPWKQDEKNNVVPESRLDKTVLITDEQQDAFLSSFPFPDEPYTVRRYRPRTEGLFARIERWQHQATRDIHWRVTTPDNVTSVYGKDENSRIVDPVEDSRVFEWLLCESYDDKGNVIIYRYKAEDAADVERSDPQEKNRYKNDDSPTYTNRYLKRILYGNRLPYQRSEETETWDSGWLFQVVFDYGEHGKWNDKNEEIEPPNPEGLTPWKERQDRFSSYRSRFEIRTQRLCRRVLMFHRFDAEGEINNPGIDSSENASRSWYLVRSTNFQYDENPVATYLTGVVQTGHRWNIEKKDYDSKSYPPVEFEYDQPQIHHEIKTVDPESLVNLPVGLDNGAYQFLDLDGEGISGILTQQGGGWFYKANRGNGEFAPLQSVAKQPVGAGQQRFLDLAGDGQLDLVLLNRESPGFYERSLDEDWQNFQAFRQLPNVDWNDPNLRLVDLNGDGHADILLSEEQVFVWHPSMAEEGFGASTRVEKSWDEETGPALVFADASQSVYLSDMSGDGLNDIVRIRNGAVCYWPNLGFGRFGAKVTMDAPPYFDHPELFEQRRIRLADIDGSGTTDIVYLGRDGVTLWFNQAGNSWSKGKTLEQFPKVDNLASVQVVDLLGQGTACLVWSSPLPGMASQRMQYVDLMGGRKPHLLTGTKNNLGAETRLHYAPSTQFYLADKQAGKPWITKIPFPVHVLEKTETFDHISGNRFASSYAYHHGYFDGEEREFRGFGYVEQWDTEEYETFEAEGKKTFKVKATNDQGEESHMPPVYTCTWFHTGVYIDRKKVSNFFKTEYYRGDQEARLLDDTVLPEGLTLQEEREACRALRGQMLRQEVYAQDGTDQAEHPYTVTEANYTIRVVQPMRDERHGVFFTHARERLAYHYERNPADPRMAHQIALEVDEFGTVLKALAVAYPRRQPKYPQQEQIMATLSETMVIHKPGEDSWYRLGLPWESRTYEVTGLTPELLNLRDGTETLKEKLDQATTLNYEDKPQSGLDKRLIEQMRMRYRGNATAGELNPAALDWGKIDSLALPYESYELAFTPGLLQQVYGGQGRDANAGTLPELLQAADLDSLLTKEGRYVKADDLWWVPSGRQALDTKHFYLPTQSRDPFGQIAMTTYDQYQLAVIHSQDPLGNEVRAEHDYWALQPELITDPNGNRQAVAFDTLGMVVGTAVMGKENAPKPEGDSLQTFKANLTQTEIDNFLAVPWATAVEHLGTATTRIVYDLDRFWQSQKDHPDDSSQWQPVCAATLAREVHDSDLRSQSPLRPNQVQVSFEYSDGFGREVQTKVQAEPGPARRWDPQTKKVVEEEANPRWVGTGRTIYNNKGKPIKQYEPFFSTTHGYEDEVALVEYGVTPILFYDPLGRAVATLHPNHTYEKVVFDPWQQTSWDVSDTLTPETRDDPTRDKDVGHYFQKLEQSEYLPTWYSRNSTGTATEKDAARKAIAHAGTPSVAHLDTLGRPFLTIANNGQKNGVDQLYETSVELDIEGNPLVITDARDNRVMEYAYEIRAGEDDEEEEGEEEAYRLYLKSMDAGERWTLYNVAGNPIREWDRRGFEVRQAYDVLQRPTHLIVKDAEGKEILAERLVYGEGHREVDRLNLRGQVYQQYDGAGVITSEEFDFKGNLRQGSRRLTKGYKSRMDWAAIGLPTDLSQQEGKLAADEITRIETAAETLLEKGKPFVTSSQFDALNRPTEMVMPDKSVTRPVYNEANLLNQMWVQVRGKGDFEKFVDNIDYDAKGQREKIVYGNGVTTTYGYEKETYRLIRLVTTRAKNPKTLQDFAYTYDPAGNITTIHDAAQPELFNRNEKIEPFNRYTYDALYRLISAQGREHRDKDSNNKPEHLPSSKPHYDFNDSTRRNGIHPNDLKEMRNYSRRYEYDEVGNIEAMIHQAVGNGWRRDYGYATDSNRLLRTTLPGNSLPGGSTTQWGEYVYDNHGNMKKMPHLEVMEWDFEDQLQATQRQKTTDETVTPEKTYYVYDAGGQRVRKVTERFSANGTPTRLRERIYLGGYEIYREYGGDGVRKTLERETLHVMDDEQRIALVETKTVEEKNGIRQEIRNPISVFRYQLGNHLGSATWELDRDGAEISYEEYYPYGSTSYQAGRSGAEVGLKRYRYTGKEKDEESGFYYHGARYYACWLGRWISVDPSGIEDAENVYQYVRSNPIGFIDPDGNASCAVYGADANGRARCFSSQDDYQRYQKAIRMRQELSAFNALGSLVYLIARLFSKRQEVHRKALLVGGGLGDIVFSISSAKLGKQRSSQLRQSFTTIRGSKAHFQPIRTRKFRRKFSKNTLDDYLSRFQGRAEMKDLLTGKVDIEPGRRGIILKDQWINFSDLFRLPGTKYGIEYALTYEKLGNMRIKVIYKGYPASLGLPARVSVPTNVFPVAHTHPSGKRFPSPNDQKGVNKFYFEQLSKDPNYKLRPYYVIWSANSKDIPSSFFPGSNKSYEGFRIRGLKRKRKGKPVLHQGSLSTKK</sequence>
<evidence type="ECO:0000313" key="7">
    <source>
        <dbReference type="EMBL" id="NEZ64326.1"/>
    </source>
</evidence>
<reference evidence="7 8" key="1">
    <citation type="journal article" date="2020" name="Microb. Ecol.">
        <title>Ecogenomics of the Marine Benthic Filamentous Cyanobacterium Adonisia.</title>
        <authorList>
            <person name="Walter J.M."/>
            <person name="Coutinho F.H."/>
            <person name="Leomil L."/>
            <person name="Hargreaves P.I."/>
            <person name="Campeao M.E."/>
            <person name="Vieira V.V."/>
            <person name="Silva B.S."/>
            <person name="Fistarol G.O."/>
            <person name="Salomon P.S."/>
            <person name="Sawabe T."/>
            <person name="Mino S."/>
            <person name="Hosokawa M."/>
            <person name="Miyashita H."/>
            <person name="Maruyama F."/>
            <person name="van Verk M.C."/>
            <person name="Dutilh B.E."/>
            <person name="Thompson C.C."/>
            <person name="Thompson F.L."/>
        </authorList>
    </citation>
    <scope>NUCLEOTIDE SEQUENCE [LARGE SCALE GENOMIC DNA]</scope>
    <source>
        <strain evidence="7 8">CCMR0082</strain>
    </source>
</reference>
<dbReference type="InterPro" id="IPR050708">
    <property type="entry name" value="T6SS_VgrG/RHS"/>
</dbReference>
<dbReference type="InterPro" id="IPR013517">
    <property type="entry name" value="FG-GAP"/>
</dbReference>
<evidence type="ECO:0000256" key="2">
    <source>
        <dbReference type="ARBA" id="ARBA00022525"/>
    </source>
</evidence>
<dbReference type="NCBIfam" id="TIGR03696">
    <property type="entry name" value="Rhs_assc_core"/>
    <property type="match status" value="1"/>
</dbReference>
<dbReference type="PROSITE" id="PS50206">
    <property type="entry name" value="RHODANESE_3"/>
    <property type="match status" value="1"/>
</dbReference>
<keyword evidence="3" id="KW-0732">Signal</keyword>
<accession>A0A6M0S7G7</accession>
<name>A0A6M0S7G7_9CYAN</name>
<dbReference type="PANTHER" id="PTHR32305">
    <property type="match status" value="1"/>
</dbReference>
<dbReference type="Pfam" id="PF12256">
    <property type="entry name" value="TcdB_toxin_midN"/>
    <property type="match status" value="1"/>
</dbReference>
<gene>
    <name evidence="7" type="ORF">D0962_16255</name>
</gene>
<feature type="region of interest" description="Disordered" evidence="5">
    <location>
        <begin position="1938"/>
        <end position="1974"/>
    </location>
</feature>
<comment type="subcellular location">
    <subcellularLocation>
        <location evidence="1">Secreted</location>
    </subcellularLocation>
</comment>
<evidence type="ECO:0000256" key="3">
    <source>
        <dbReference type="ARBA" id="ARBA00022729"/>
    </source>
</evidence>
<protein>
    <submittedName>
        <fullName evidence="7">Toxin</fullName>
    </submittedName>
</protein>
<feature type="compositionally biased region" description="Basic and acidic residues" evidence="5">
    <location>
        <begin position="1938"/>
        <end position="1967"/>
    </location>
</feature>
<dbReference type="SUPFAM" id="SSF69318">
    <property type="entry name" value="Integrin alpha N-terminal domain"/>
    <property type="match status" value="1"/>
</dbReference>
<dbReference type="InterPro" id="IPR022045">
    <property type="entry name" value="TcdB_toxin_mid/N"/>
</dbReference>
<comment type="caution">
    <text evidence="7">The sequence shown here is derived from an EMBL/GenBank/DDBJ whole genome shotgun (WGS) entry which is preliminary data.</text>
</comment>
<dbReference type="EMBL" id="QZCE01000002">
    <property type="protein sequence ID" value="NEZ64326.1"/>
    <property type="molecule type" value="Genomic_DNA"/>
</dbReference>
<organism evidence="7 8">
    <name type="scientific">Adonisia turfae CCMR0082</name>
    <dbReference type="NCBI Taxonomy" id="2304604"/>
    <lineage>
        <taxon>Bacteria</taxon>
        <taxon>Bacillati</taxon>
        <taxon>Cyanobacteriota</taxon>
        <taxon>Adonisia</taxon>
        <taxon>Adonisia turfae</taxon>
    </lineage>
</organism>
<dbReference type="InterPro" id="IPR001763">
    <property type="entry name" value="Rhodanese-like_dom"/>
</dbReference>
<dbReference type="Gene3D" id="2.180.10.10">
    <property type="entry name" value="RHS repeat-associated core"/>
    <property type="match status" value="1"/>
</dbReference>
<dbReference type="GO" id="GO:0005576">
    <property type="term" value="C:extracellular region"/>
    <property type="evidence" value="ECO:0007669"/>
    <property type="project" value="UniProtKB-SubCell"/>
</dbReference>
<evidence type="ECO:0000256" key="4">
    <source>
        <dbReference type="ARBA" id="ARBA00023026"/>
    </source>
</evidence>
<dbReference type="InterPro" id="IPR003284">
    <property type="entry name" value="Sal_SpvB"/>
</dbReference>
<keyword evidence="2" id="KW-0964">Secreted</keyword>
<dbReference type="GO" id="GO:0005737">
    <property type="term" value="C:cytoplasm"/>
    <property type="evidence" value="ECO:0007669"/>
    <property type="project" value="InterPro"/>
</dbReference>
<dbReference type="Pfam" id="PF03534">
    <property type="entry name" value="SpvB"/>
    <property type="match status" value="1"/>
</dbReference>
<proteinExistence type="predicted"/>
<evidence type="ECO:0000259" key="6">
    <source>
        <dbReference type="PROSITE" id="PS50206"/>
    </source>
</evidence>
<dbReference type="InterPro" id="IPR022385">
    <property type="entry name" value="Rhs_assc_core"/>
</dbReference>
<dbReference type="Proteomes" id="UP000473574">
    <property type="component" value="Unassembled WGS sequence"/>
</dbReference>
<feature type="domain" description="Rhodanese" evidence="6">
    <location>
        <begin position="2078"/>
        <end position="2131"/>
    </location>
</feature>
<dbReference type="RefSeq" id="WP_163664512.1">
    <property type="nucleotide sequence ID" value="NZ_QZCE01000002.1"/>
</dbReference>
<dbReference type="InterPro" id="IPR028994">
    <property type="entry name" value="Integrin_alpha_N"/>
</dbReference>
<evidence type="ECO:0000256" key="5">
    <source>
        <dbReference type="SAM" id="MobiDB-lite"/>
    </source>
</evidence>
<evidence type="ECO:0000256" key="1">
    <source>
        <dbReference type="ARBA" id="ARBA00004613"/>
    </source>
</evidence>
<dbReference type="Pfam" id="PF12255">
    <property type="entry name" value="TcdB_toxin_midC"/>
    <property type="match status" value="1"/>
</dbReference>
<dbReference type="Pfam" id="PF13517">
    <property type="entry name" value="FG-GAP_3"/>
    <property type="match status" value="1"/>
</dbReference>
<dbReference type="PANTHER" id="PTHR32305:SF15">
    <property type="entry name" value="PROTEIN RHSA-RELATED"/>
    <property type="match status" value="1"/>
</dbReference>
<dbReference type="InterPro" id="IPR022044">
    <property type="entry name" value="TcdB_toxin_mid/C"/>
</dbReference>